<sequence>MTQQPIIEIAEFPHDNRLWRIDSLGTISSKLGNNNNLMIEVNLRPVSQSTLNQFASSYYQDKKITIDKNWQQRISCQVNIGQLPILIVGSIWKNGRLESYNAISQTVSVQNVNITKQNIQFVDSNKKIKYFDRYNQEKDGRLIPFSYFGLDYSKPISCLQIQHDDYIDGIIIPVTEIIRFYYACSTRLAHLAFSSPHEISKIYYSVDEENHKVTLKLPQKYTDNEAFILARILSNETAFAGFEKIRNSLMKLGINSKATSLLESHFPFTSLTNLTVRGIKIHERFFVTEICSCSAPFPNVIVDRDNDGRKANKETDISDEDKQTYQREQPTAGQKDNLAIQSEEESAAYTKPLQFTLNKDCFLDLANKEIEKPEKPFNQYKSSYRIVNIETSATGLGTDLGTTGRTTIAPSTLNILPEKQHREVLAATFENSDLAIKYLNEHYADIQAAIHLFNNENCDFVPFIAPRNKAQWSYLDSKSKTRRKVLFGKIEYCGKTFWLIEIQARDNEHFVTAILHLDTNNEIDYFANLLHELAKNKGIWGKLVGVQNMKTFKHTHTDIKSYAEKIYTKIINFKK</sequence>
<dbReference type="STRING" id="888741.HMPREF9098_0609"/>
<comment type="caution">
    <text evidence="2">The sequence shown here is derived from an EMBL/GenBank/DDBJ whole genome shotgun (WGS) entry which is preliminary data.</text>
</comment>
<evidence type="ECO:0000256" key="1">
    <source>
        <dbReference type="SAM" id="MobiDB-lite"/>
    </source>
</evidence>
<feature type="region of interest" description="Disordered" evidence="1">
    <location>
        <begin position="304"/>
        <end position="339"/>
    </location>
</feature>
<protein>
    <recommendedName>
        <fullName evidence="4">TnsE C-terminal domain-containing protein</fullName>
    </recommendedName>
</protein>
<evidence type="ECO:0000313" key="2">
    <source>
        <dbReference type="EMBL" id="EGC18056.1"/>
    </source>
</evidence>
<keyword evidence="3" id="KW-1185">Reference proteome</keyword>
<proteinExistence type="predicted"/>
<gene>
    <name evidence="2" type="ORF">HMPREF9098_0609</name>
</gene>
<dbReference type="AlphaFoldDB" id="F0EXM5"/>
<name>F0EXM5_9NEIS</name>
<dbReference type="Proteomes" id="UP000004088">
    <property type="component" value="Unassembled WGS sequence"/>
</dbReference>
<evidence type="ECO:0008006" key="4">
    <source>
        <dbReference type="Google" id="ProtNLM"/>
    </source>
</evidence>
<evidence type="ECO:0000313" key="3">
    <source>
        <dbReference type="Proteomes" id="UP000004088"/>
    </source>
</evidence>
<organism evidence="2 3">
    <name type="scientific">Kingella denitrificans ATCC 33394</name>
    <dbReference type="NCBI Taxonomy" id="888741"/>
    <lineage>
        <taxon>Bacteria</taxon>
        <taxon>Pseudomonadati</taxon>
        <taxon>Pseudomonadota</taxon>
        <taxon>Betaproteobacteria</taxon>
        <taxon>Neisseriales</taxon>
        <taxon>Neisseriaceae</taxon>
        <taxon>Kingella</taxon>
    </lineage>
</organism>
<dbReference type="EMBL" id="AEWV01000008">
    <property type="protein sequence ID" value="EGC18056.1"/>
    <property type="molecule type" value="Genomic_DNA"/>
</dbReference>
<dbReference type="HOGENOM" id="CLU_468297_0_0_4"/>
<accession>F0EXM5</accession>
<dbReference type="RefSeq" id="WP_003781758.1">
    <property type="nucleotide sequence ID" value="NZ_GL870929.1"/>
</dbReference>
<feature type="compositionally biased region" description="Basic and acidic residues" evidence="1">
    <location>
        <begin position="304"/>
        <end position="325"/>
    </location>
</feature>
<reference evidence="2 3" key="1">
    <citation type="submission" date="2011-01" db="EMBL/GenBank/DDBJ databases">
        <authorList>
            <person name="Muzny D."/>
            <person name="Qin X."/>
            <person name="Deng J."/>
            <person name="Jiang H."/>
            <person name="Liu Y."/>
            <person name="Qu J."/>
            <person name="Song X.-Z."/>
            <person name="Zhang L."/>
            <person name="Thornton R."/>
            <person name="Coyle M."/>
            <person name="Francisco L."/>
            <person name="Jackson L."/>
            <person name="Javaid M."/>
            <person name="Korchina V."/>
            <person name="Kovar C."/>
            <person name="Mata R."/>
            <person name="Mathew T."/>
            <person name="Ngo R."/>
            <person name="Nguyen L."/>
            <person name="Nguyen N."/>
            <person name="Okwuonu G."/>
            <person name="Ongeri F."/>
            <person name="Pham C."/>
            <person name="Simmons D."/>
            <person name="Wilczek-Boney K."/>
            <person name="Hale W."/>
            <person name="Jakkamsetti A."/>
            <person name="Pham P."/>
            <person name="Ruth R."/>
            <person name="San Lucas F."/>
            <person name="Warren J."/>
            <person name="Zhang J."/>
            <person name="Zhao Z."/>
            <person name="Zhou C."/>
            <person name="Zhu D."/>
            <person name="Lee S."/>
            <person name="Bess C."/>
            <person name="Blankenburg K."/>
            <person name="Forbes L."/>
            <person name="Fu Q."/>
            <person name="Gubbala S."/>
            <person name="Hirani K."/>
            <person name="Jayaseelan J.C."/>
            <person name="Lara F."/>
            <person name="Munidasa M."/>
            <person name="Palculict T."/>
            <person name="Patil S."/>
            <person name="Pu L.-L."/>
            <person name="Saada N."/>
            <person name="Tang L."/>
            <person name="Weissenberger G."/>
            <person name="Zhu Y."/>
            <person name="Hemphill L."/>
            <person name="Shang Y."/>
            <person name="Youmans B."/>
            <person name="Ayvaz T."/>
            <person name="Ross M."/>
            <person name="Santibanez J."/>
            <person name="Aqrawi P."/>
            <person name="Gross S."/>
            <person name="Joshi V."/>
            <person name="Fowler G."/>
            <person name="Nazareth L."/>
            <person name="Reid J."/>
            <person name="Worley K."/>
            <person name="Petrosino J."/>
            <person name="Highlander S."/>
            <person name="Gibbs R."/>
        </authorList>
    </citation>
    <scope>NUCLEOTIDE SEQUENCE [LARGE SCALE GENOMIC DNA]</scope>
    <source>
        <strain evidence="2 3">ATCC 33394</strain>
    </source>
</reference>